<dbReference type="OrthoDB" id="4774779at2"/>
<reference evidence="2 3" key="1">
    <citation type="submission" date="2018-10" db="EMBL/GenBank/DDBJ databases">
        <title>Isolation from cow dung.</title>
        <authorList>
            <person name="Ling L."/>
        </authorList>
    </citation>
    <scope>NUCLEOTIDE SEQUENCE [LARGE SCALE GENOMIC DNA]</scope>
    <source>
        <strain evidence="2 3">NEAU-LL90</strain>
    </source>
</reference>
<dbReference type="Proteomes" id="UP000279275">
    <property type="component" value="Unassembled WGS sequence"/>
</dbReference>
<keyword evidence="3" id="KW-1185">Reference proteome</keyword>
<evidence type="ECO:0000256" key="1">
    <source>
        <dbReference type="SAM" id="MobiDB-lite"/>
    </source>
</evidence>
<sequence>MVGKFESNKDLVQELTSTGAKRVGAIATLITNVVADVAKEIGEFATDVIEMREAARAAQRDRAAAARVDEGRAHPDVLIDEPQPHPAADAVQPFIDVTIEEQDSGR</sequence>
<accession>A0A3M2L563</accession>
<evidence type="ECO:0000313" key="2">
    <source>
        <dbReference type="EMBL" id="RMI32731.1"/>
    </source>
</evidence>
<dbReference type="EMBL" id="RFFH01000004">
    <property type="protein sequence ID" value="RMI32731.1"/>
    <property type="molecule type" value="Genomic_DNA"/>
</dbReference>
<proteinExistence type="predicted"/>
<comment type="caution">
    <text evidence="2">The sequence shown here is derived from an EMBL/GenBank/DDBJ whole genome shotgun (WGS) entry which is preliminary data.</text>
</comment>
<evidence type="ECO:0000313" key="3">
    <source>
        <dbReference type="Proteomes" id="UP000279275"/>
    </source>
</evidence>
<name>A0A3M2L563_9NOCA</name>
<dbReference type="RefSeq" id="WP_122188118.1">
    <property type="nucleotide sequence ID" value="NZ_RFFH01000004.1"/>
</dbReference>
<feature type="region of interest" description="Disordered" evidence="1">
    <location>
        <begin position="76"/>
        <end position="106"/>
    </location>
</feature>
<protein>
    <submittedName>
        <fullName evidence="2">Uncharacterized protein</fullName>
    </submittedName>
</protein>
<gene>
    <name evidence="2" type="ORF">EBN03_12290</name>
</gene>
<organism evidence="2 3">
    <name type="scientific">Nocardia stercoris</name>
    <dbReference type="NCBI Taxonomy" id="2483361"/>
    <lineage>
        <taxon>Bacteria</taxon>
        <taxon>Bacillati</taxon>
        <taxon>Actinomycetota</taxon>
        <taxon>Actinomycetes</taxon>
        <taxon>Mycobacteriales</taxon>
        <taxon>Nocardiaceae</taxon>
        <taxon>Nocardia</taxon>
    </lineage>
</organism>
<dbReference type="AlphaFoldDB" id="A0A3M2L563"/>